<feature type="transmembrane region" description="Helical" evidence="5">
    <location>
        <begin position="89"/>
        <end position="105"/>
    </location>
</feature>
<organism evidence="8 9">
    <name type="scientific">Methanoculleus caldifontis</name>
    <dbReference type="NCBI Taxonomy" id="2651577"/>
    <lineage>
        <taxon>Archaea</taxon>
        <taxon>Methanobacteriati</taxon>
        <taxon>Methanobacteriota</taxon>
        <taxon>Stenosarchaea group</taxon>
        <taxon>Methanomicrobia</taxon>
        <taxon>Methanomicrobiales</taxon>
        <taxon>Methanomicrobiaceae</taxon>
        <taxon>Methanoculleus</taxon>
    </lineage>
</organism>
<feature type="transmembrane region" description="Helical" evidence="5">
    <location>
        <begin position="217"/>
        <end position="237"/>
    </location>
</feature>
<evidence type="ECO:0000256" key="1">
    <source>
        <dbReference type="ARBA" id="ARBA00004141"/>
    </source>
</evidence>
<gene>
    <name evidence="8" type="ORF">F8E02_04785</name>
</gene>
<keyword evidence="9" id="KW-1185">Reference proteome</keyword>
<feature type="domain" description="NADH-Ubiquinone oxidoreductase (complex I) chain 5 N-terminal" evidence="7">
    <location>
        <begin position="110"/>
        <end position="149"/>
    </location>
</feature>
<evidence type="ECO:0000259" key="7">
    <source>
        <dbReference type="Pfam" id="PF00662"/>
    </source>
</evidence>
<dbReference type="PRINTS" id="PR01434">
    <property type="entry name" value="NADHDHGNASE5"/>
</dbReference>
<feature type="transmembrane region" description="Helical" evidence="5">
    <location>
        <begin position="317"/>
        <end position="343"/>
    </location>
</feature>
<dbReference type="PANTHER" id="PTHR43373:SF1">
    <property type="entry name" value="NA(+)_H(+) ANTIPORTER SUBUNIT A"/>
    <property type="match status" value="1"/>
</dbReference>
<evidence type="ECO:0000256" key="3">
    <source>
        <dbReference type="ARBA" id="ARBA00022989"/>
    </source>
</evidence>
<reference evidence="8 9" key="1">
    <citation type="submission" date="2019-10" db="EMBL/GenBank/DDBJ databases">
        <title>Isolation and characterization of Methanoculleus sp. Wushi-C6 from a hot spring well.</title>
        <authorList>
            <person name="Chen S.-C."/>
            <person name="Lan Z.-H."/>
            <person name="You Y.-T."/>
            <person name="Lai M.-C."/>
        </authorList>
    </citation>
    <scope>NUCLEOTIDE SEQUENCE [LARGE SCALE GENOMIC DNA]</scope>
    <source>
        <strain evidence="8 9">Wushi-C6</strain>
    </source>
</reference>
<evidence type="ECO:0000313" key="8">
    <source>
        <dbReference type="EMBL" id="MDV2481333.1"/>
    </source>
</evidence>
<feature type="transmembrane region" description="Helical" evidence="5">
    <location>
        <begin position="350"/>
        <end position="369"/>
    </location>
</feature>
<sequence length="634" mass="68469">MQTLLFLILFPILVACLLLFVKRTTLRYAVVALSALVIGGASIYLLIRYAFEGTVYFAAPSEAVSLAMVAIEMGLALFIVYMGAKFKNYLAIVLAAIQAALVVYLEGMFSGNLHAVNNLFIDQFSIIMALIIGLIGSLIAVYAVRYMETYHHHHPEVRDRQRMFFFVIFAFLAAMFGLVFSNNLLWIFFFWEVTTISSFLLIGYSETAEATKNAFRALVMNLLGGIALVVAIIILAATEATSGGIDLAQVLASGDTATILIPAVLIGFAGITKAALMPFSSWLLGAMVAPTPVSALLHSSTMVKAGVYILVRFSPVFAGTFAGFSIGLVGAVTFVVASAIAISQSNAKSVLAYSTIANLGLIAACAGVGSYMLVWAAILLIIFHAVAKSLLFLGTGAIEHRIGSRDIEDMEGLIVRMPKMAVMMFIGIAGMFLAPFGMLISKWAAIEAFVLTPFGLVFIVILAYGSAVTVFFWAKWMGKLVTVTRNQEKVEKGFFEEPWAPLYIITGLVAAVVLLFPVISSLLIEPYVLAIYGITARLGQANIAIMLLMLALLMVLPVSFLLFKRSAKHLPAYMSGRTATPDLHFAGSLGLTREAQTRNYYLNEYFGEAKLFLPGAVICAILILASWVLAGVAL</sequence>
<dbReference type="RefSeq" id="WP_394357911.1">
    <property type="nucleotide sequence ID" value="NZ_WBKO01000001.1"/>
</dbReference>
<feature type="transmembrane region" description="Helical" evidence="5">
    <location>
        <begin position="164"/>
        <end position="180"/>
    </location>
</feature>
<evidence type="ECO:0000256" key="2">
    <source>
        <dbReference type="ARBA" id="ARBA00022692"/>
    </source>
</evidence>
<feature type="transmembrane region" description="Helical" evidence="5">
    <location>
        <begin position="6"/>
        <end position="21"/>
    </location>
</feature>
<feature type="transmembrane region" description="Helical" evidence="5">
    <location>
        <begin position="375"/>
        <end position="399"/>
    </location>
</feature>
<comment type="subcellular location">
    <subcellularLocation>
        <location evidence="1">Membrane</location>
        <topology evidence="1">Multi-pass membrane protein</topology>
    </subcellularLocation>
</comment>
<protein>
    <submittedName>
        <fullName evidence="8">NADH-quinone oxidoreductase subunit L</fullName>
    </submittedName>
</protein>
<feature type="transmembrane region" description="Helical" evidence="5">
    <location>
        <begin position="257"/>
        <end position="276"/>
    </location>
</feature>
<dbReference type="Pfam" id="PF00662">
    <property type="entry name" value="Proton_antipo_N"/>
    <property type="match status" value="1"/>
</dbReference>
<feature type="transmembrane region" description="Helical" evidence="5">
    <location>
        <begin position="543"/>
        <end position="563"/>
    </location>
</feature>
<feature type="transmembrane region" description="Helical" evidence="5">
    <location>
        <begin position="283"/>
        <end position="311"/>
    </location>
</feature>
<dbReference type="InterPro" id="IPR001516">
    <property type="entry name" value="Proton_antipo_N"/>
</dbReference>
<feature type="transmembrane region" description="Helical" evidence="5">
    <location>
        <begin position="28"/>
        <end position="51"/>
    </location>
</feature>
<dbReference type="Pfam" id="PF00361">
    <property type="entry name" value="Proton_antipo_M"/>
    <property type="match status" value="1"/>
</dbReference>
<evidence type="ECO:0000313" key="9">
    <source>
        <dbReference type="Proteomes" id="UP001281203"/>
    </source>
</evidence>
<feature type="transmembrane region" description="Helical" evidence="5">
    <location>
        <begin position="499"/>
        <end position="523"/>
    </location>
</feature>
<comment type="caution">
    <text evidence="8">The sequence shown here is derived from an EMBL/GenBank/DDBJ whole genome shotgun (WGS) entry which is preliminary data.</text>
</comment>
<feature type="transmembrane region" description="Helical" evidence="5">
    <location>
        <begin position="125"/>
        <end position="144"/>
    </location>
</feature>
<dbReference type="Proteomes" id="UP001281203">
    <property type="component" value="Unassembled WGS sequence"/>
</dbReference>
<proteinExistence type="predicted"/>
<keyword evidence="2 5" id="KW-0812">Transmembrane</keyword>
<dbReference type="InterPro" id="IPR050616">
    <property type="entry name" value="CPA3_Na-H_Antiporter_A"/>
</dbReference>
<keyword evidence="4 5" id="KW-0472">Membrane</keyword>
<evidence type="ECO:0000256" key="4">
    <source>
        <dbReference type="ARBA" id="ARBA00023136"/>
    </source>
</evidence>
<accession>A0ABU3WZU8</accession>
<feature type="transmembrane region" description="Helical" evidence="5">
    <location>
        <begin position="420"/>
        <end position="441"/>
    </location>
</feature>
<feature type="transmembrane region" description="Helical" evidence="5">
    <location>
        <begin position="611"/>
        <end position="633"/>
    </location>
</feature>
<name>A0ABU3WZU8_9EURY</name>
<dbReference type="EMBL" id="WBKO01000001">
    <property type="protein sequence ID" value="MDV2481333.1"/>
    <property type="molecule type" value="Genomic_DNA"/>
</dbReference>
<feature type="domain" description="NADH:quinone oxidoreductase/Mrp antiporter transmembrane" evidence="6">
    <location>
        <begin position="181"/>
        <end position="453"/>
    </location>
</feature>
<evidence type="ECO:0000259" key="6">
    <source>
        <dbReference type="Pfam" id="PF00361"/>
    </source>
</evidence>
<feature type="transmembrane region" description="Helical" evidence="5">
    <location>
        <begin position="453"/>
        <end position="478"/>
    </location>
</feature>
<feature type="transmembrane region" description="Helical" evidence="5">
    <location>
        <begin position="63"/>
        <end position="82"/>
    </location>
</feature>
<dbReference type="PANTHER" id="PTHR43373">
    <property type="entry name" value="NA(+)/H(+) ANTIPORTER SUBUNIT"/>
    <property type="match status" value="1"/>
</dbReference>
<dbReference type="InterPro" id="IPR001750">
    <property type="entry name" value="ND/Mrp_TM"/>
</dbReference>
<evidence type="ECO:0000256" key="5">
    <source>
        <dbReference type="SAM" id="Phobius"/>
    </source>
</evidence>
<keyword evidence="3 5" id="KW-1133">Transmembrane helix</keyword>
<feature type="transmembrane region" description="Helical" evidence="5">
    <location>
        <begin position="186"/>
        <end position="205"/>
    </location>
</feature>